<protein>
    <submittedName>
        <fullName evidence="1">Uncharacterized protein</fullName>
    </submittedName>
</protein>
<evidence type="ECO:0000313" key="1">
    <source>
        <dbReference type="EMBL" id="OWZ09919.1"/>
    </source>
</evidence>
<organism evidence="1 2">
    <name type="scientific">Phytophthora megakarya</name>
    <dbReference type="NCBI Taxonomy" id="4795"/>
    <lineage>
        <taxon>Eukaryota</taxon>
        <taxon>Sar</taxon>
        <taxon>Stramenopiles</taxon>
        <taxon>Oomycota</taxon>
        <taxon>Peronosporomycetes</taxon>
        <taxon>Peronosporales</taxon>
        <taxon>Peronosporaceae</taxon>
        <taxon>Phytophthora</taxon>
    </lineage>
</organism>
<dbReference type="AlphaFoldDB" id="A0A225VY86"/>
<keyword evidence="2" id="KW-1185">Reference proteome</keyword>
<comment type="caution">
    <text evidence="1">The sequence shown here is derived from an EMBL/GenBank/DDBJ whole genome shotgun (WGS) entry which is preliminary data.</text>
</comment>
<reference evidence="2" key="1">
    <citation type="submission" date="2017-03" db="EMBL/GenBank/DDBJ databases">
        <title>Phytopthora megakarya and P. palmivora, two closely related causual agents of cacao black pod achieved similar genome size and gene model numbers by different mechanisms.</title>
        <authorList>
            <person name="Ali S."/>
            <person name="Shao J."/>
            <person name="Larry D.J."/>
            <person name="Kronmiller B."/>
            <person name="Shen D."/>
            <person name="Strem M.D."/>
            <person name="Melnick R.L."/>
            <person name="Guiltinan M.J."/>
            <person name="Tyler B.M."/>
            <person name="Meinhardt L.W."/>
            <person name="Bailey B.A."/>
        </authorList>
    </citation>
    <scope>NUCLEOTIDE SEQUENCE [LARGE SCALE GENOMIC DNA]</scope>
    <source>
        <strain evidence="2">zdho120</strain>
    </source>
</reference>
<gene>
    <name evidence="1" type="ORF">PHMEG_00017309</name>
</gene>
<dbReference type="EMBL" id="NBNE01002622">
    <property type="protein sequence ID" value="OWZ09919.1"/>
    <property type="molecule type" value="Genomic_DNA"/>
</dbReference>
<evidence type="ECO:0000313" key="2">
    <source>
        <dbReference type="Proteomes" id="UP000198211"/>
    </source>
</evidence>
<dbReference type="Proteomes" id="UP000198211">
    <property type="component" value="Unassembled WGS sequence"/>
</dbReference>
<proteinExistence type="predicted"/>
<name>A0A225VY86_9STRA</name>
<accession>A0A225VY86</accession>
<sequence>MNLFVTSDCPSVEGLNSVLKFNSDPGSFMVLAQSCEVNFGSQSDTIELGRPCKR</sequence>